<evidence type="ECO:0000313" key="1">
    <source>
        <dbReference type="EMBL" id="KAK3239327.1"/>
    </source>
</evidence>
<gene>
    <name evidence="1" type="ORF">CYMTET_50739</name>
</gene>
<name>A0AAE0BMN9_9CHLO</name>
<dbReference type="AlphaFoldDB" id="A0AAE0BMN9"/>
<sequence>VIDVCGREEPVFAVAFNGRLREYMACTNGDCVKVYELGERFSNPRWNEQKILDKLSEADSGGDVQNIVGLH</sequence>
<dbReference type="EMBL" id="LGRX02033950">
    <property type="protein sequence ID" value="KAK3239327.1"/>
    <property type="molecule type" value="Genomic_DNA"/>
</dbReference>
<feature type="non-terminal residue" evidence="1">
    <location>
        <position position="1"/>
    </location>
</feature>
<comment type="caution">
    <text evidence="1">The sequence shown here is derived from an EMBL/GenBank/DDBJ whole genome shotgun (WGS) entry which is preliminary data.</text>
</comment>
<accession>A0AAE0BMN9</accession>
<reference evidence="1 2" key="1">
    <citation type="journal article" date="2015" name="Genome Biol. Evol.">
        <title>Comparative Genomics of a Bacterivorous Green Alga Reveals Evolutionary Causalities and Consequences of Phago-Mixotrophic Mode of Nutrition.</title>
        <authorList>
            <person name="Burns J.A."/>
            <person name="Paasch A."/>
            <person name="Narechania A."/>
            <person name="Kim E."/>
        </authorList>
    </citation>
    <scope>NUCLEOTIDE SEQUENCE [LARGE SCALE GENOMIC DNA]</scope>
    <source>
        <strain evidence="1 2">PLY_AMNH</strain>
    </source>
</reference>
<evidence type="ECO:0000313" key="2">
    <source>
        <dbReference type="Proteomes" id="UP001190700"/>
    </source>
</evidence>
<keyword evidence="2" id="KW-1185">Reference proteome</keyword>
<dbReference type="Proteomes" id="UP001190700">
    <property type="component" value="Unassembled WGS sequence"/>
</dbReference>
<proteinExistence type="predicted"/>
<organism evidence="1 2">
    <name type="scientific">Cymbomonas tetramitiformis</name>
    <dbReference type="NCBI Taxonomy" id="36881"/>
    <lineage>
        <taxon>Eukaryota</taxon>
        <taxon>Viridiplantae</taxon>
        <taxon>Chlorophyta</taxon>
        <taxon>Pyramimonadophyceae</taxon>
        <taxon>Pyramimonadales</taxon>
        <taxon>Pyramimonadaceae</taxon>
        <taxon>Cymbomonas</taxon>
    </lineage>
</organism>
<protein>
    <submittedName>
        <fullName evidence="1">Uncharacterized protein</fullName>
    </submittedName>
</protein>